<comment type="caution">
    <text evidence="3">The sequence shown here is derived from an EMBL/GenBank/DDBJ whole genome shotgun (WGS) entry which is preliminary data.</text>
</comment>
<dbReference type="GO" id="GO:0020037">
    <property type="term" value="F:heme binding"/>
    <property type="evidence" value="ECO:0007669"/>
    <property type="project" value="InterPro"/>
</dbReference>
<dbReference type="PANTHER" id="PTHR46696">
    <property type="entry name" value="P450, PUTATIVE (EUROFUNG)-RELATED"/>
    <property type="match status" value="1"/>
</dbReference>
<keyword evidence="2" id="KW-0503">Monooxygenase</keyword>
<dbReference type="InterPro" id="IPR017972">
    <property type="entry name" value="Cyt_P450_CS"/>
</dbReference>
<sequence>MTPPVAAVRPPRPGEDPWRYYAALRARGPVVRSAETGMVQVVRYGAAVEALTRPEISGAHPFRATRRVFGPNLLDLEGPRHRALRRVAAPEFRTRAVTGYAAGLVRPVVERAVAPLVDRGPVDAVASFAAVVPVRVVAGVLGIPDGRAAEFYAGLAPVIRYLDRPEGNLLAALAARDRLDARLAALVRAHRVDVGLLGRLLHDPGHGLDEHGLVRLVLLLVAAGTETTVRGLANLLAVLLAVPGRLAALRADRSLIGPAVDETLRFEPPLHSTLRHATEDTVLGGVAVPAGAALQVLLASANRDGRVFAGPDAWTPGRAGPRALTFGFGVHTCLGRTLARLELVTALEVLLDRTSDVRAAGPPGPRAGTAFQGPSALPIDCRS</sequence>
<dbReference type="InterPro" id="IPR002397">
    <property type="entry name" value="Cyt_P450_B"/>
</dbReference>
<comment type="similarity">
    <text evidence="1 2">Belongs to the cytochrome P450 family.</text>
</comment>
<protein>
    <submittedName>
        <fullName evidence="3">Cytochrome P450 107B1</fullName>
        <ecNumber evidence="3">1.14.-.-</ecNumber>
    </submittedName>
</protein>
<accession>A0A2P4UJZ5</accession>
<evidence type="ECO:0000256" key="1">
    <source>
        <dbReference type="ARBA" id="ARBA00010617"/>
    </source>
</evidence>
<keyword evidence="2" id="KW-0479">Metal-binding</keyword>
<dbReference type="GO" id="GO:0004497">
    <property type="term" value="F:monooxygenase activity"/>
    <property type="evidence" value="ECO:0007669"/>
    <property type="project" value="UniProtKB-KW"/>
</dbReference>
<keyword evidence="2" id="KW-0408">Iron</keyword>
<dbReference type="SUPFAM" id="SSF48264">
    <property type="entry name" value="Cytochrome P450"/>
    <property type="match status" value="1"/>
</dbReference>
<dbReference type="EMBL" id="MTBP01000002">
    <property type="protein sequence ID" value="POM25373.1"/>
    <property type="molecule type" value="Genomic_DNA"/>
</dbReference>
<dbReference type="Gene3D" id="1.10.630.10">
    <property type="entry name" value="Cytochrome P450"/>
    <property type="match status" value="1"/>
</dbReference>
<dbReference type="AlphaFoldDB" id="A0A2P4UJZ5"/>
<dbReference type="PRINTS" id="PR00385">
    <property type="entry name" value="P450"/>
</dbReference>
<keyword evidence="4" id="KW-1185">Reference proteome</keyword>
<dbReference type="GO" id="GO:0016705">
    <property type="term" value="F:oxidoreductase activity, acting on paired donors, with incorporation or reduction of molecular oxygen"/>
    <property type="evidence" value="ECO:0007669"/>
    <property type="project" value="InterPro"/>
</dbReference>
<evidence type="ECO:0000313" key="4">
    <source>
        <dbReference type="Proteomes" id="UP000242367"/>
    </source>
</evidence>
<dbReference type="EC" id="1.14.-.-" evidence="3"/>
<dbReference type="Proteomes" id="UP000242367">
    <property type="component" value="Unassembled WGS sequence"/>
</dbReference>
<keyword evidence="2 3" id="KW-0560">Oxidoreductase</keyword>
<dbReference type="PROSITE" id="PS00086">
    <property type="entry name" value="CYTOCHROME_P450"/>
    <property type="match status" value="1"/>
</dbReference>
<organism evidence="3 4">
    <name type="scientific">Actinomadura rubteroloni</name>
    <dbReference type="NCBI Taxonomy" id="1926885"/>
    <lineage>
        <taxon>Bacteria</taxon>
        <taxon>Bacillati</taxon>
        <taxon>Actinomycetota</taxon>
        <taxon>Actinomycetes</taxon>
        <taxon>Streptosporangiales</taxon>
        <taxon>Thermomonosporaceae</taxon>
        <taxon>Actinomadura</taxon>
    </lineage>
</organism>
<gene>
    <name evidence="3" type="ORF">BTM25_40170</name>
</gene>
<reference evidence="3 4" key="1">
    <citation type="journal article" date="2017" name="Chemistry">
        <title>Isolation, Biosynthesis and Chemical Modifications of Rubterolones A-F: Rare Tropolone Alkaloids from Actinomadura sp. 5-2.</title>
        <authorList>
            <person name="Guo H."/>
            <person name="Benndorf R."/>
            <person name="Leichnitz D."/>
            <person name="Klassen J.L."/>
            <person name="Vollmers J."/>
            <person name="Gorls H."/>
            <person name="Steinacker M."/>
            <person name="Weigel C."/>
            <person name="Dahse H.M."/>
            <person name="Kaster A.K."/>
            <person name="de Beer Z.W."/>
            <person name="Poulsen M."/>
            <person name="Beemelmanns C."/>
        </authorList>
    </citation>
    <scope>NUCLEOTIDE SEQUENCE [LARGE SCALE GENOMIC DNA]</scope>
    <source>
        <strain evidence="3 4">5-2</strain>
    </source>
</reference>
<keyword evidence="2" id="KW-0349">Heme</keyword>
<proteinExistence type="inferred from homology"/>
<name>A0A2P4UJZ5_9ACTN</name>
<evidence type="ECO:0000313" key="3">
    <source>
        <dbReference type="EMBL" id="POM25373.1"/>
    </source>
</evidence>
<evidence type="ECO:0000256" key="2">
    <source>
        <dbReference type="RuleBase" id="RU000461"/>
    </source>
</evidence>
<dbReference type="InterPro" id="IPR001128">
    <property type="entry name" value="Cyt_P450"/>
</dbReference>
<dbReference type="InterPro" id="IPR036396">
    <property type="entry name" value="Cyt_P450_sf"/>
</dbReference>
<dbReference type="PANTHER" id="PTHR46696:SF1">
    <property type="entry name" value="CYTOCHROME P450 YJIB-RELATED"/>
    <property type="match status" value="1"/>
</dbReference>
<dbReference type="GO" id="GO:0005506">
    <property type="term" value="F:iron ion binding"/>
    <property type="evidence" value="ECO:0007669"/>
    <property type="project" value="InterPro"/>
</dbReference>
<dbReference type="PRINTS" id="PR00359">
    <property type="entry name" value="BP450"/>
</dbReference>
<dbReference type="Pfam" id="PF00067">
    <property type="entry name" value="p450"/>
    <property type="match status" value="1"/>
</dbReference>
<dbReference type="RefSeq" id="WP_103564374.1">
    <property type="nucleotide sequence ID" value="NZ_MTBP01000002.1"/>
</dbReference>